<proteinExistence type="predicted"/>
<dbReference type="InterPro" id="IPR036259">
    <property type="entry name" value="MFS_trans_sf"/>
</dbReference>
<reference evidence="8" key="1">
    <citation type="submission" date="2020-03" db="EMBL/GenBank/DDBJ databases">
        <title>FDA dAtabase for Regulatory Grade micrObial Sequences (FDA-ARGOS): Supporting development and validation of Infectious Disease Dx tests.</title>
        <authorList>
            <person name="Campos J."/>
            <person name="Goldberg B."/>
            <person name="Tallon L."/>
            <person name="Sadzewicz L."/>
            <person name="Vavikolanu K."/>
            <person name="Mehta A."/>
            <person name="Aluvathingal J."/>
            <person name="Nadendla S."/>
            <person name="Nandy P."/>
            <person name="Geyer C."/>
            <person name="Yan Y."/>
            <person name="Sichtig H."/>
        </authorList>
    </citation>
    <scope>NUCLEOTIDE SEQUENCE [LARGE SCALE GENOMIC DNA]</scope>
    <source>
        <strain evidence="8">FDAARGOS_652</strain>
    </source>
</reference>
<gene>
    <name evidence="8" type="ORF">FOB60_000478</name>
</gene>
<feature type="region of interest" description="Disordered" evidence="5">
    <location>
        <begin position="1"/>
        <end position="32"/>
    </location>
</feature>
<feature type="transmembrane region" description="Helical" evidence="6">
    <location>
        <begin position="333"/>
        <end position="352"/>
    </location>
</feature>
<dbReference type="Proteomes" id="UP000590412">
    <property type="component" value="Unassembled WGS sequence"/>
</dbReference>
<dbReference type="PROSITE" id="PS50850">
    <property type="entry name" value="MFS"/>
    <property type="match status" value="1"/>
</dbReference>
<dbReference type="GO" id="GO:0022857">
    <property type="term" value="F:transmembrane transporter activity"/>
    <property type="evidence" value="ECO:0007669"/>
    <property type="project" value="InterPro"/>
</dbReference>
<dbReference type="AlphaFoldDB" id="A0A8X7TE87"/>
<dbReference type="OrthoDB" id="5215911at2759"/>
<comment type="subcellular location">
    <subcellularLocation>
        <location evidence="1">Membrane</location>
        <topology evidence="1">Multi-pass membrane protein</topology>
    </subcellularLocation>
</comment>
<evidence type="ECO:0000256" key="2">
    <source>
        <dbReference type="ARBA" id="ARBA00022692"/>
    </source>
</evidence>
<accession>A0A8X7TE87</accession>
<feature type="transmembrane region" description="Helical" evidence="6">
    <location>
        <begin position="402"/>
        <end position="425"/>
    </location>
</feature>
<keyword evidence="2 6" id="KW-0812">Transmembrane</keyword>
<dbReference type="PANTHER" id="PTHR23502">
    <property type="entry name" value="MAJOR FACILITATOR SUPERFAMILY"/>
    <property type="match status" value="1"/>
</dbReference>
<dbReference type="GO" id="GO:0005886">
    <property type="term" value="C:plasma membrane"/>
    <property type="evidence" value="ECO:0007669"/>
    <property type="project" value="TreeGrafter"/>
</dbReference>
<comment type="caution">
    <text evidence="8">The sequence shown here is derived from an EMBL/GenBank/DDBJ whole genome shotgun (WGS) entry which is preliminary data.</text>
</comment>
<feature type="transmembrane region" description="Helical" evidence="6">
    <location>
        <begin position="163"/>
        <end position="185"/>
    </location>
</feature>
<sequence>MTSSNTPSIDHEKGPMDDQVEKISTHGSHPASISEEHKQYLIAKHGTYELDPLPSMSDDDPLNWPDSFKFLQLGMVAFHGFMGTFMASGIVPSFGKYSEILDKPVPRVSYLTSAQIVLIGTFPMFWVPVMQRYGKRLLLIISVLGTMAFSIGAVFSTDYGTLMAMRCLSAVFVSPGLAVGGAIVKETTFSHQRGSRSGVWAISVNLGTMFGAFLMGFVAEYQNPKYVHVVFACTMFVLAVCYLFLGKETSYNPADLSRNETNRFKQLRFKAIFPENKITIFKFLEPLMFLLKPRVFIPAFGYTMMFMHGNIAMNVEIPQVMVHKFELGPQALGLQFLSFVIGTVIGEVGGYLSDRLVQWGHKNNKGPSFRLWVTHPGYITCIVGLIVFGVQIQNIDHYNVTPLIGCAIAAFGLQIGTSPIIAYCIDSDHTKAVQISLFVTFLRQLFAFIGPFYYPKMFDNLGFAEAYGIMAMLVGVLGWILTSCLQFWEQRHGR</sequence>
<evidence type="ECO:0000259" key="7">
    <source>
        <dbReference type="PROSITE" id="PS50850"/>
    </source>
</evidence>
<feature type="transmembrane region" description="Helical" evidence="6">
    <location>
        <begin position="372"/>
        <end position="390"/>
    </location>
</feature>
<feature type="transmembrane region" description="Helical" evidence="6">
    <location>
        <begin position="432"/>
        <end position="454"/>
    </location>
</feature>
<evidence type="ECO:0000256" key="5">
    <source>
        <dbReference type="SAM" id="MobiDB-lite"/>
    </source>
</evidence>
<evidence type="ECO:0000313" key="8">
    <source>
        <dbReference type="EMBL" id="KAF6058896.1"/>
    </source>
</evidence>
<keyword evidence="4 6" id="KW-0472">Membrane</keyword>
<feature type="transmembrane region" description="Helical" evidence="6">
    <location>
        <begin position="70"/>
        <end position="90"/>
    </location>
</feature>
<feature type="transmembrane region" description="Helical" evidence="6">
    <location>
        <begin position="225"/>
        <end position="245"/>
    </location>
</feature>
<dbReference type="EMBL" id="JABWAB010000001">
    <property type="protein sequence ID" value="KAF6058896.1"/>
    <property type="molecule type" value="Genomic_DNA"/>
</dbReference>
<organism evidence="8 9">
    <name type="scientific">Candida parapsilosis</name>
    <name type="common">Yeast</name>
    <dbReference type="NCBI Taxonomy" id="5480"/>
    <lineage>
        <taxon>Eukaryota</taxon>
        <taxon>Fungi</taxon>
        <taxon>Dikarya</taxon>
        <taxon>Ascomycota</taxon>
        <taxon>Saccharomycotina</taxon>
        <taxon>Pichiomycetes</taxon>
        <taxon>Debaryomycetaceae</taxon>
        <taxon>Candida/Lodderomyces clade</taxon>
        <taxon>Candida</taxon>
    </lineage>
</organism>
<feature type="transmembrane region" description="Helical" evidence="6">
    <location>
        <begin position="466"/>
        <end position="488"/>
    </location>
</feature>
<keyword evidence="3 6" id="KW-1133">Transmembrane helix</keyword>
<evidence type="ECO:0000256" key="4">
    <source>
        <dbReference type="ARBA" id="ARBA00023136"/>
    </source>
</evidence>
<dbReference type="Pfam" id="PF07690">
    <property type="entry name" value="MFS_1"/>
    <property type="match status" value="1"/>
</dbReference>
<dbReference type="PANTHER" id="PTHR23502:SF2">
    <property type="entry name" value="TRANSPORTER, PUTATIVE (AFU_ORTHOLOGUE AFUA_2G08910)-RELATED"/>
    <property type="match status" value="1"/>
</dbReference>
<feature type="transmembrane region" description="Helical" evidence="6">
    <location>
        <begin position="110"/>
        <end position="130"/>
    </location>
</feature>
<feature type="transmembrane region" description="Helical" evidence="6">
    <location>
        <begin position="295"/>
        <end position="313"/>
    </location>
</feature>
<dbReference type="SUPFAM" id="SSF103473">
    <property type="entry name" value="MFS general substrate transporter"/>
    <property type="match status" value="1"/>
</dbReference>
<protein>
    <submittedName>
        <fullName evidence="8">Major Facilitator Superfamily protein</fullName>
    </submittedName>
</protein>
<dbReference type="InterPro" id="IPR020846">
    <property type="entry name" value="MFS_dom"/>
</dbReference>
<dbReference type="InterPro" id="IPR011701">
    <property type="entry name" value="MFS"/>
</dbReference>
<evidence type="ECO:0000256" key="1">
    <source>
        <dbReference type="ARBA" id="ARBA00004141"/>
    </source>
</evidence>
<feature type="compositionally biased region" description="Basic and acidic residues" evidence="5">
    <location>
        <begin position="9"/>
        <end position="24"/>
    </location>
</feature>
<feature type="transmembrane region" description="Helical" evidence="6">
    <location>
        <begin position="197"/>
        <end position="219"/>
    </location>
</feature>
<dbReference type="Gene3D" id="1.20.1250.20">
    <property type="entry name" value="MFS general substrate transporter like domains"/>
    <property type="match status" value="1"/>
</dbReference>
<evidence type="ECO:0000256" key="6">
    <source>
        <dbReference type="SAM" id="Phobius"/>
    </source>
</evidence>
<name>A0A8X7TE87_CANPA</name>
<evidence type="ECO:0000256" key="3">
    <source>
        <dbReference type="ARBA" id="ARBA00022989"/>
    </source>
</evidence>
<evidence type="ECO:0000313" key="9">
    <source>
        <dbReference type="Proteomes" id="UP000590412"/>
    </source>
</evidence>
<feature type="domain" description="Major facilitator superfamily (MFS) profile" evidence="7">
    <location>
        <begin position="72"/>
        <end position="486"/>
    </location>
</feature>
<feature type="transmembrane region" description="Helical" evidence="6">
    <location>
        <begin position="137"/>
        <end position="157"/>
    </location>
</feature>